<name>A0A6A6P8X5_9PEZI</name>
<gene>
    <name evidence="2" type="ORF">BDY21DRAFT_334778</name>
</gene>
<dbReference type="EMBL" id="MU001673">
    <property type="protein sequence ID" value="KAF2460232.1"/>
    <property type="molecule type" value="Genomic_DNA"/>
</dbReference>
<organism evidence="2 3">
    <name type="scientific">Lineolata rhizophorae</name>
    <dbReference type="NCBI Taxonomy" id="578093"/>
    <lineage>
        <taxon>Eukaryota</taxon>
        <taxon>Fungi</taxon>
        <taxon>Dikarya</taxon>
        <taxon>Ascomycota</taxon>
        <taxon>Pezizomycotina</taxon>
        <taxon>Dothideomycetes</taxon>
        <taxon>Dothideomycetes incertae sedis</taxon>
        <taxon>Lineolatales</taxon>
        <taxon>Lineolataceae</taxon>
        <taxon>Lineolata</taxon>
    </lineage>
</organism>
<proteinExistence type="predicted"/>
<protein>
    <submittedName>
        <fullName evidence="2">Uncharacterized protein</fullName>
    </submittedName>
</protein>
<dbReference type="Proteomes" id="UP000799766">
    <property type="component" value="Unassembled WGS sequence"/>
</dbReference>
<evidence type="ECO:0000313" key="2">
    <source>
        <dbReference type="EMBL" id="KAF2460232.1"/>
    </source>
</evidence>
<feature type="region of interest" description="Disordered" evidence="1">
    <location>
        <begin position="121"/>
        <end position="149"/>
    </location>
</feature>
<sequence>MHRKLSCYAAEKQSVVSYVLCKAYKSYRRSMQLRHEHIWSCAGAAYVVPTQGNDVWTLGVSLSRRLLRAHTIRFRFFLTPPGGVAQQRSGSPGRVHKQQLVETVIAASVSNHTIAPRRAAVTSGTNHARENARTQSHKLHGAAQWARRA</sequence>
<keyword evidence="3" id="KW-1185">Reference proteome</keyword>
<reference evidence="2" key="1">
    <citation type="journal article" date="2020" name="Stud. Mycol.">
        <title>101 Dothideomycetes genomes: a test case for predicting lifestyles and emergence of pathogens.</title>
        <authorList>
            <person name="Haridas S."/>
            <person name="Albert R."/>
            <person name="Binder M."/>
            <person name="Bloem J."/>
            <person name="Labutti K."/>
            <person name="Salamov A."/>
            <person name="Andreopoulos B."/>
            <person name="Baker S."/>
            <person name="Barry K."/>
            <person name="Bills G."/>
            <person name="Bluhm B."/>
            <person name="Cannon C."/>
            <person name="Castanera R."/>
            <person name="Culley D."/>
            <person name="Daum C."/>
            <person name="Ezra D."/>
            <person name="Gonzalez J."/>
            <person name="Henrissat B."/>
            <person name="Kuo A."/>
            <person name="Liang C."/>
            <person name="Lipzen A."/>
            <person name="Lutzoni F."/>
            <person name="Magnuson J."/>
            <person name="Mondo S."/>
            <person name="Nolan M."/>
            <person name="Ohm R."/>
            <person name="Pangilinan J."/>
            <person name="Park H.-J."/>
            <person name="Ramirez L."/>
            <person name="Alfaro M."/>
            <person name="Sun H."/>
            <person name="Tritt A."/>
            <person name="Yoshinaga Y."/>
            <person name="Zwiers L.-H."/>
            <person name="Turgeon B."/>
            <person name="Goodwin S."/>
            <person name="Spatafora J."/>
            <person name="Crous P."/>
            <person name="Grigoriev I."/>
        </authorList>
    </citation>
    <scope>NUCLEOTIDE SEQUENCE</scope>
    <source>
        <strain evidence="2">ATCC 16933</strain>
    </source>
</reference>
<dbReference type="AlphaFoldDB" id="A0A6A6P8X5"/>
<evidence type="ECO:0000313" key="3">
    <source>
        <dbReference type="Proteomes" id="UP000799766"/>
    </source>
</evidence>
<evidence type="ECO:0000256" key="1">
    <source>
        <dbReference type="SAM" id="MobiDB-lite"/>
    </source>
</evidence>
<accession>A0A6A6P8X5</accession>